<dbReference type="EMBL" id="LNIX01000013">
    <property type="protein sequence ID" value="OXA47465.1"/>
    <property type="molecule type" value="Genomic_DNA"/>
</dbReference>
<comment type="caution">
    <text evidence="1">The sequence shown here is derived from an EMBL/GenBank/DDBJ whole genome shotgun (WGS) entry which is preliminary data.</text>
</comment>
<evidence type="ECO:0008006" key="3">
    <source>
        <dbReference type="Google" id="ProtNLM"/>
    </source>
</evidence>
<accession>A0A226DPL5</accession>
<reference evidence="1 2" key="1">
    <citation type="submission" date="2015-12" db="EMBL/GenBank/DDBJ databases">
        <title>The genome of Folsomia candida.</title>
        <authorList>
            <person name="Faddeeva A."/>
            <person name="Derks M.F."/>
            <person name="Anvar Y."/>
            <person name="Smit S."/>
            <person name="Van Straalen N."/>
            <person name="Roelofs D."/>
        </authorList>
    </citation>
    <scope>NUCLEOTIDE SEQUENCE [LARGE SCALE GENOMIC DNA]</scope>
    <source>
        <strain evidence="1 2">VU population</strain>
        <tissue evidence="1">Whole body</tissue>
    </source>
</reference>
<proteinExistence type="predicted"/>
<dbReference type="Proteomes" id="UP000198287">
    <property type="component" value="Unassembled WGS sequence"/>
</dbReference>
<dbReference type="OrthoDB" id="3140657at2759"/>
<dbReference type="SUPFAM" id="SSF52047">
    <property type="entry name" value="RNI-like"/>
    <property type="match status" value="1"/>
</dbReference>
<dbReference type="Gene3D" id="3.80.10.10">
    <property type="entry name" value="Ribonuclease Inhibitor"/>
    <property type="match status" value="1"/>
</dbReference>
<protein>
    <recommendedName>
        <fullName evidence="3">F-box domain-containing protein</fullName>
    </recommendedName>
</protein>
<name>A0A226DPL5_FOLCA</name>
<evidence type="ECO:0000313" key="1">
    <source>
        <dbReference type="EMBL" id="OXA47465.1"/>
    </source>
</evidence>
<sequence length="553" mass="62890">MLVDFEANQLENFDIVAELDHEVTTKALLNPLILHKVFCSLDVPTLKSVRLVCTLWADVGATYLGKKGRFTLSAESDLTSFLPSLDTDLAKNVHLLFRRCVCYDICKCPPDLTNLLSNFVLLLPQISDQLETLRFFHVNAFEPLQEIWSSYDFRNLTQILIKVNGLCLDKRAPPPPTMAKFRALPNLKVFHVEMWPEVRNSLLMTVVTTIFQNLVNSAPNLEDFYLDAMFYLDLTPCGKLKTFRHNYFSMAGFQLQIPEMTKMLASCRNSVENLTLENAGWSDDPMELNFRFPNLTHLKLKAGYVYNINDSLNVTNLPKLTHFSITSIDTSSECDIAMMLENYNSRHVGITSLHVGCSHNPEIGNNWDGPAGDLLVNMFLAVTELKLCMLMEFYSDFDQYFLPLGETLRSFGNWELTRGQVEFDMTFASPKSINYPDQEFGSLLIIAVLRGMMGWRGLATTSLQFTGHRCNYAEFRLLDEMRDALLSCSMIGSVVIAGFLMDEPTKDNFRTFIRQHNLPITNEVLKAYGIKSIERKKKEMQDKTKVAGLKAIA</sequence>
<dbReference type="AlphaFoldDB" id="A0A226DPL5"/>
<keyword evidence="2" id="KW-1185">Reference proteome</keyword>
<dbReference type="InterPro" id="IPR032675">
    <property type="entry name" value="LRR_dom_sf"/>
</dbReference>
<gene>
    <name evidence="1" type="ORF">Fcan01_18046</name>
</gene>
<organism evidence="1 2">
    <name type="scientific">Folsomia candida</name>
    <name type="common">Springtail</name>
    <dbReference type="NCBI Taxonomy" id="158441"/>
    <lineage>
        <taxon>Eukaryota</taxon>
        <taxon>Metazoa</taxon>
        <taxon>Ecdysozoa</taxon>
        <taxon>Arthropoda</taxon>
        <taxon>Hexapoda</taxon>
        <taxon>Collembola</taxon>
        <taxon>Entomobryomorpha</taxon>
        <taxon>Isotomoidea</taxon>
        <taxon>Isotomidae</taxon>
        <taxon>Proisotominae</taxon>
        <taxon>Folsomia</taxon>
    </lineage>
</organism>
<evidence type="ECO:0000313" key="2">
    <source>
        <dbReference type="Proteomes" id="UP000198287"/>
    </source>
</evidence>